<protein>
    <recommendedName>
        <fullName evidence="4">Sulfocyanin-like C-terminal domain-containing protein</fullName>
    </recommendedName>
</protein>
<feature type="domain" description="Sulfocyanin-like C-terminal" evidence="4">
    <location>
        <begin position="83"/>
        <end position="213"/>
    </location>
</feature>
<keyword evidence="1" id="KW-0479">Metal-binding</keyword>
<evidence type="ECO:0000256" key="1">
    <source>
        <dbReference type="ARBA" id="ARBA00022723"/>
    </source>
</evidence>
<keyword evidence="3" id="KW-0812">Transmembrane</keyword>
<dbReference type="GO" id="GO:0046872">
    <property type="term" value="F:metal ion binding"/>
    <property type="evidence" value="ECO:0007669"/>
    <property type="project" value="UniProtKB-KW"/>
</dbReference>
<keyword evidence="3" id="KW-0472">Membrane</keyword>
<dbReference type="Proteomes" id="UP000637695">
    <property type="component" value="Unassembled WGS sequence"/>
</dbReference>
<keyword evidence="3" id="KW-1133">Transmembrane helix</keyword>
<comment type="caution">
    <text evidence="5">The sequence shown here is derived from an EMBL/GenBank/DDBJ whole genome shotgun (WGS) entry which is preliminary data.</text>
</comment>
<dbReference type="InterPro" id="IPR033138">
    <property type="entry name" value="Cu_oxidase_CS"/>
</dbReference>
<evidence type="ECO:0000313" key="5">
    <source>
        <dbReference type="EMBL" id="GGJ09900.1"/>
    </source>
</evidence>
<reference evidence="5" key="1">
    <citation type="journal article" date="2014" name="Int. J. Syst. Evol. Microbiol.">
        <title>Complete genome sequence of Corynebacterium casei LMG S-19264T (=DSM 44701T), isolated from a smear-ripened cheese.</title>
        <authorList>
            <consortium name="US DOE Joint Genome Institute (JGI-PGF)"/>
            <person name="Walter F."/>
            <person name="Albersmeier A."/>
            <person name="Kalinowski J."/>
            <person name="Ruckert C."/>
        </authorList>
    </citation>
    <scope>NUCLEOTIDE SEQUENCE</scope>
    <source>
        <strain evidence="5">JCM 18487</strain>
    </source>
</reference>
<dbReference type="EMBL" id="BMOY01000031">
    <property type="protein sequence ID" value="GGJ09900.1"/>
    <property type="molecule type" value="Genomic_DNA"/>
</dbReference>
<keyword evidence="6" id="KW-1185">Reference proteome</keyword>
<evidence type="ECO:0000256" key="2">
    <source>
        <dbReference type="SAM" id="MobiDB-lite"/>
    </source>
</evidence>
<reference evidence="5" key="2">
    <citation type="submission" date="2020-09" db="EMBL/GenBank/DDBJ databases">
        <authorList>
            <person name="Sun Q."/>
            <person name="Ohkuma M."/>
        </authorList>
    </citation>
    <scope>NUCLEOTIDE SEQUENCE</scope>
    <source>
        <strain evidence="5">JCM 18487</strain>
    </source>
</reference>
<dbReference type="PROSITE" id="PS00079">
    <property type="entry name" value="MULTICOPPER_OXIDASE1"/>
    <property type="match status" value="1"/>
</dbReference>
<organism evidence="5 6">
    <name type="scientific">Alicyclobacillus cellulosilyticus</name>
    <dbReference type="NCBI Taxonomy" id="1003997"/>
    <lineage>
        <taxon>Bacteria</taxon>
        <taxon>Bacillati</taxon>
        <taxon>Bacillota</taxon>
        <taxon>Bacilli</taxon>
        <taxon>Bacillales</taxon>
        <taxon>Alicyclobacillaceae</taxon>
        <taxon>Alicyclobacillus</taxon>
    </lineage>
</organism>
<feature type="transmembrane region" description="Helical" evidence="3">
    <location>
        <begin position="6"/>
        <end position="29"/>
    </location>
</feature>
<dbReference type="Gene3D" id="2.60.40.420">
    <property type="entry name" value="Cupredoxins - blue copper proteins"/>
    <property type="match status" value="1"/>
</dbReference>
<dbReference type="RefSeq" id="WP_188882668.1">
    <property type="nucleotide sequence ID" value="NZ_BMOY01000031.1"/>
</dbReference>
<dbReference type="AlphaFoldDB" id="A0A917KE22"/>
<evidence type="ECO:0000313" key="6">
    <source>
        <dbReference type="Proteomes" id="UP000637695"/>
    </source>
</evidence>
<evidence type="ECO:0000256" key="3">
    <source>
        <dbReference type="SAM" id="Phobius"/>
    </source>
</evidence>
<dbReference type="InterPro" id="IPR049544">
    <property type="entry name" value="SoxE-like_C"/>
</dbReference>
<sequence length="230" mass="23592">MRLSPVGTLVTLLGAVVGIVIWVVAYFGLPNDITHRDLAKNPKLATSVTSTGSETTTGSAAGNATGGAPAAAQPAWYHLGKSPHTLVIALTAAATPDKQGLNFNGYSDGQLKITVPLGWKVDVAFSNKDPNIPHSVAFVAYKDRAAMQLPQLAFPGAASPNPAVGITAAGGTQHFSFTADKAGRYALMCAVPGHAMNGMWDEFDVSASAKVPAITTGGTTVEVGSSAFQK</sequence>
<dbReference type="InterPro" id="IPR008972">
    <property type="entry name" value="Cupredoxin"/>
</dbReference>
<accession>A0A917KE22</accession>
<dbReference type="Pfam" id="PF06525">
    <property type="entry name" value="SoxE"/>
    <property type="match status" value="1"/>
</dbReference>
<gene>
    <name evidence="5" type="ORF">GCM10010885_18800</name>
</gene>
<name>A0A917KE22_9BACL</name>
<evidence type="ECO:0000259" key="4">
    <source>
        <dbReference type="Pfam" id="PF06525"/>
    </source>
</evidence>
<feature type="region of interest" description="Disordered" evidence="2">
    <location>
        <begin position="48"/>
        <end position="67"/>
    </location>
</feature>
<proteinExistence type="predicted"/>
<dbReference type="SUPFAM" id="SSF49503">
    <property type="entry name" value="Cupredoxins"/>
    <property type="match status" value="1"/>
</dbReference>